<dbReference type="GO" id="GO:0005929">
    <property type="term" value="C:cilium"/>
    <property type="evidence" value="ECO:0007669"/>
    <property type="project" value="TreeGrafter"/>
</dbReference>
<feature type="compositionally biased region" description="Basic residues" evidence="3">
    <location>
        <begin position="684"/>
        <end position="696"/>
    </location>
</feature>
<evidence type="ECO:0000256" key="3">
    <source>
        <dbReference type="SAM" id="MobiDB-lite"/>
    </source>
</evidence>
<feature type="compositionally biased region" description="Polar residues" evidence="3">
    <location>
        <begin position="151"/>
        <end position="164"/>
    </location>
</feature>
<dbReference type="InterPro" id="IPR019579">
    <property type="entry name" value="FAM161A/B"/>
</dbReference>
<protein>
    <recommendedName>
        <fullName evidence="6">Protein FAM161A</fullName>
    </recommendedName>
</protein>
<evidence type="ECO:0000256" key="1">
    <source>
        <dbReference type="ARBA" id="ARBA00006663"/>
    </source>
</evidence>
<evidence type="ECO:0000313" key="4">
    <source>
        <dbReference type="EMBL" id="CAB3245957.1"/>
    </source>
</evidence>
<name>A0A8S1ALG4_ARCPL</name>
<reference evidence="4 5" key="1">
    <citation type="submission" date="2020-04" db="EMBL/GenBank/DDBJ databases">
        <authorList>
            <person name="Wallbank WR R."/>
            <person name="Pardo Diaz C."/>
            <person name="Kozak K."/>
            <person name="Martin S."/>
            <person name="Jiggins C."/>
            <person name="Moest M."/>
            <person name="Warren A I."/>
            <person name="Byers J.R.P. K."/>
            <person name="Montejo-Kovacevich G."/>
            <person name="Yen C E."/>
        </authorList>
    </citation>
    <scope>NUCLEOTIDE SEQUENCE [LARGE SCALE GENOMIC DNA]</scope>
</reference>
<keyword evidence="5" id="KW-1185">Reference proteome</keyword>
<dbReference type="EMBL" id="CADEBC010000525">
    <property type="protein sequence ID" value="CAB3245957.1"/>
    <property type="molecule type" value="Genomic_DNA"/>
</dbReference>
<dbReference type="PANTHER" id="PTHR21501:SF1">
    <property type="entry name" value="PROTEIN FAM-161"/>
    <property type="match status" value="1"/>
</dbReference>
<dbReference type="Pfam" id="PF10595">
    <property type="entry name" value="FAM161A_B"/>
    <property type="match status" value="1"/>
</dbReference>
<feature type="compositionally biased region" description="Basic residues" evidence="3">
    <location>
        <begin position="276"/>
        <end position="288"/>
    </location>
</feature>
<sequence length="749" mass="86559">MTQLTSAFKNLCLRVPVDPISKMPKSAYERHEKCFTQQCSVDSSSTSSVTAAKGDAAKLKEFYKSIPDYNDINHLPPDEFYSTLKSLREKKKVMLGLATEFVDEVGGGNGPNDKMSNSLIDKTNDIRILPSELSKTKKTRRKLSIGDKDNSNMNRESPNCLSNSKPLNKSISGTCLKRSVPKTDTERKGVEITNNDCVLKIAPVRSNLEKSRTERPKRNHSACSISWNDAKIESKNEIDQKFNAFFEGTKYDSSIKKNDYDDRDEFKTRSMPSSPLRRKRTESPMRRRKSITIPKPFKMTERDEQERIVNELRCLRKSFSEDMLHQKRDRKMFRAKPVPIESRIPLYDKILQDQAMRRAITKINSEAELRAQMKPFSFTKREDKGPRGVCDRAVHVLPKTKKKKRFKARPVPKNLFSNYFYDKMREDHFFRSMNKRIRAEEMLRHASYPGSMVARDRSRLSTPAAHSDLPIDPSPGIPSTSSSERQRCSSPNKERKKRDKNPKESFITTCPQPFRFNTADRAAKKMNDVAMKIYQENKSTVSGGSGNFGDGPGARAYSALDLRASASGRSNLAALLRAEAVRRRFEIESARHLAELRRRNEIRQRSRQLRSKPAWHLVKNNHEEDIAMRLQTRRDEERMRREEFLHEMELMYGRVQQQPMLFERYYAPRSQSLTLDTLQNSPRKTTKKRSSSKNKSYHYNSPTRSRKVSINDAAETYNCDVAEFLNRIDFDDKYSDSEIVSVSIERGKI</sequence>
<dbReference type="PANTHER" id="PTHR21501">
    <property type="entry name" value="PROTEIN FAM-161"/>
    <property type="match status" value="1"/>
</dbReference>
<dbReference type="GO" id="GO:0005856">
    <property type="term" value="C:cytoskeleton"/>
    <property type="evidence" value="ECO:0007669"/>
    <property type="project" value="UniProtKB-ARBA"/>
</dbReference>
<gene>
    <name evidence="4" type="ORF">APLA_LOCUS10668</name>
</gene>
<feature type="compositionally biased region" description="Basic and acidic residues" evidence="3">
    <location>
        <begin position="257"/>
        <end position="268"/>
    </location>
</feature>
<proteinExistence type="inferred from homology"/>
<comment type="similarity">
    <text evidence="1">Belongs to the FAM161 family.</text>
</comment>
<dbReference type="InterPro" id="IPR051655">
    <property type="entry name" value="FAM161"/>
</dbReference>
<feature type="region of interest" description="Disordered" evidence="3">
    <location>
        <begin position="257"/>
        <end position="288"/>
    </location>
</feature>
<feature type="region of interest" description="Disordered" evidence="3">
    <location>
        <begin position="673"/>
        <end position="706"/>
    </location>
</feature>
<comment type="caution">
    <text evidence="4">The sequence shown here is derived from an EMBL/GenBank/DDBJ whole genome shotgun (WGS) entry which is preliminary data.</text>
</comment>
<evidence type="ECO:0008006" key="6">
    <source>
        <dbReference type="Google" id="ProtNLM"/>
    </source>
</evidence>
<organism evidence="4 5">
    <name type="scientific">Arctia plantaginis</name>
    <name type="common">Wood tiger moth</name>
    <name type="synonym">Phalaena plantaginis</name>
    <dbReference type="NCBI Taxonomy" id="874455"/>
    <lineage>
        <taxon>Eukaryota</taxon>
        <taxon>Metazoa</taxon>
        <taxon>Ecdysozoa</taxon>
        <taxon>Arthropoda</taxon>
        <taxon>Hexapoda</taxon>
        <taxon>Insecta</taxon>
        <taxon>Pterygota</taxon>
        <taxon>Neoptera</taxon>
        <taxon>Endopterygota</taxon>
        <taxon>Lepidoptera</taxon>
        <taxon>Glossata</taxon>
        <taxon>Ditrysia</taxon>
        <taxon>Noctuoidea</taxon>
        <taxon>Erebidae</taxon>
        <taxon>Arctiinae</taxon>
        <taxon>Arctia</taxon>
    </lineage>
</organism>
<feature type="region of interest" description="Disordered" evidence="3">
    <location>
        <begin position="454"/>
        <end position="510"/>
    </location>
</feature>
<dbReference type="Proteomes" id="UP000494106">
    <property type="component" value="Unassembled WGS sequence"/>
</dbReference>
<evidence type="ECO:0000256" key="2">
    <source>
        <dbReference type="ARBA" id="ARBA00023054"/>
    </source>
</evidence>
<keyword evidence="2" id="KW-0175">Coiled coil</keyword>
<evidence type="ECO:0000313" key="5">
    <source>
        <dbReference type="Proteomes" id="UP000494106"/>
    </source>
</evidence>
<dbReference type="OrthoDB" id="2150121at2759"/>
<dbReference type="GO" id="GO:0044782">
    <property type="term" value="P:cilium organization"/>
    <property type="evidence" value="ECO:0007669"/>
    <property type="project" value="TreeGrafter"/>
</dbReference>
<feature type="region of interest" description="Disordered" evidence="3">
    <location>
        <begin position="133"/>
        <end position="164"/>
    </location>
</feature>
<dbReference type="AlphaFoldDB" id="A0A8S1ALG4"/>
<accession>A0A8S1ALG4</accession>